<evidence type="ECO:0000313" key="4">
    <source>
        <dbReference type="Proteomes" id="UP000287166"/>
    </source>
</evidence>
<accession>A0A401GUP2</accession>
<evidence type="ECO:0000256" key="1">
    <source>
        <dbReference type="SAM" id="MobiDB-lite"/>
    </source>
</evidence>
<dbReference type="OrthoDB" id="2142759at2759"/>
<dbReference type="RefSeq" id="XP_027616829.1">
    <property type="nucleotide sequence ID" value="XM_027761028.1"/>
</dbReference>
<dbReference type="InParanoid" id="A0A401GUP2"/>
<evidence type="ECO:0000259" key="2">
    <source>
        <dbReference type="Pfam" id="PF13391"/>
    </source>
</evidence>
<dbReference type="Proteomes" id="UP000287166">
    <property type="component" value="Unassembled WGS sequence"/>
</dbReference>
<organism evidence="3 4">
    <name type="scientific">Sparassis crispa</name>
    <dbReference type="NCBI Taxonomy" id="139825"/>
    <lineage>
        <taxon>Eukaryota</taxon>
        <taxon>Fungi</taxon>
        <taxon>Dikarya</taxon>
        <taxon>Basidiomycota</taxon>
        <taxon>Agaricomycotina</taxon>
        <taxon>Agaricomycetes</taxon>
        <taxon>Polyporales</taxon>
        <taxon>Sparassidaceae</taxon>
        <taxon>Sparassis</taxon>
    </lineage>
</organism>
<gene>
    <name evidence="3" type="ORF">SCP_0804400</name>
</gene>
<protein>
    <recommendedName>
        <fullName evidence="2">HNH nuclease domain-containing protein</fullName>
    </recommendedName>
</protein>
<reference evidence="3 4" key="1">
    <citation type="journal article" date="2018" name="Sci. Rep.">
        <title>Genome sequence of the cauliflower mushroom Sparassis crispa (Hanabiratake) and its association with beneficial usage.</title>
        <authorList>
            <person name="Kiyama R."/>
            <person name="Furutani Y."/>
            <person name="Kawaguchi K."/>
            <person name="Nakanishi T."/>
        </authorList>
    </citation>
    <scope>NUCLEOTIDE SEQUENCE [LARGE SCALE GENOMIC DNA]</scope>
</reference>
<dbReference type="STRING" id="139825.A0A401GUP2"/>
<dbReference type="AlphaFoldDB" id="A0A401GUP2"/>
<dbReference type="Pfam" id="PF13391">
    <property type="entry name" value="HNH_2"/>
    <property type="match status" value="1"/>
</dbReference>
<feature type="region of interest" description="Disordered" evidence="1">
    <location>
        <begin position="106"/>
        <end position="137"/>
    </location>
</feature>
<sequence>MIKLVAGCYTFSKLKVNVFYRWLAMIIDLTQGPQFDKLVLVPCNDPMLFSRNSHRAFLPPPPVDQHLPQDSTALLNPGHYALYKLSDEKLIPVSIELQKLLCSSKREEGRDPLRPLSGATPSPKNNPERRSNKTRKTVRCRDKRCVVTGEEALRRNRGYNFTGLEVAHIFPLAFTGDATAMAAMPHDVAEQLKDYKSADKPENAMLLRADVHKLFDNYQFGIWPTDGTLYRFERSGAPVIGRLPSDDVSQELAVLKAHGISSQFFIEHFRVCLSWHVRGHGRRRGADDLLEL</sequence>
<name>A0A401GUP2_9APHY</name>
<dbReference type="EMBL" id="BFAD01000008">
    <property type="protein sequence ID" value="GBE85916.1"/>
    <property type="molecule type" value="Genomic_DNA"/>
</dbReference>
<dbReference type="InterPro" id="IPR003615">
    <property type="entry name" value="HNH_nuc"/>
</dbReference>
<comment type="caution">
    <text evidence="3">The sequence shown here is derived from an EMBL/GenBank/DDBJ whole genome shotgun (WGS) entry which is preliminary data.</text>
</comment>
<feature type="domain" description="HNH nuclease" evidence="2">
    <location>
        <begin position="145"/>
        <end position="222"/>
    </location>
</feature>
<keyword evidence="4" id="KW-1185">Reference proteome</keyword>
<dbReference type="GeneID" id="38782833"/>
<proteinExistence type="predicted"/>
<evidence type="ECO:0000313" key="3">
    <source>
        <dbReference type="EMBL" id="GBE85916.1"/>
    </source>
</evidence>